<dbReference type="InterPro" id="IPR057437">
    <property type="entry name" value="PIF1/LRR1_PH"/>
</dbReference>
<dbReference type="InParanoid" id="G3IH17"/>
<accession>G3IH17</accession>
<evidence type="ECO:0000313" key="4">
    <source>
        <dbReference type="Proteomes" id="UP000001075"/>
    </source>
</evidence>
<dbReference type="STRING" id="10029.G3IH17"/>
<evidence type="ECO:0000313" key="3">
    <source>
        <dbReference type="EMBL" id="EGW09261.1"/>
    </source>
</evidence>
<name>G3IH17_CRIGR</name>
<dbReference type="AlphaFoldDB" id="G3IH17"/>
<proteinExistence type="predicted"/>
<feature type="domain" description="PIF1/LRR1 pleckstrin homology" evidence="2">
    <location>
        <begin position="1"/>
        <end position="69"/>
    </location>
</feature>
<protein>
    <submittedName>
        <fullName evidence="3">Peptidylprolyl isomerase-like 5</fullName>
    </submittedName>
</protein>
<sequence>MRLHCEVEVLSRHLPVLGLKSRGKGVRAVVSLCQPPRRSGLQPLAGAEPGRGACLLVSTMKDKHGTRYQCLA</sequence>
<keyword evidence="1" id="KW-0539">Nucleus</keyword>
<evidence type="ECO:0000256" key="1">
    <source>
        <dbReference type="ARBA" id="ARBA00023242"/>
    </source>
</evidence>
<gene>
    <name evidence="3" type="ORF">I79_023095</name>
</gene>
<dbReference type="Proteomes" id="UP000001075">
    <property type="component" value="Unassembled WGS sequence"/>
</dbReference>
<dbReference type="GO" id="GO:0016853">
    <property type="term" value="F:isomerase activity"/>
    <property type="evidence" value="ECO:0007669"/>
    <property type="project" value="UniProtKB-KW"/>
</dbReference>
<reference evidence="4" key="1">
    <citation type="journal article" date="2011" name="Nat. Biotechnol.">
        <title>The genomic sequence of the Chinese hamster ovary (CHO)-K1 cell line.</title>
        <authorList>
            <person name="Xu X."/>
            <person name="Nagarajan H."/>
            <person name="Lewis N.E."/>
            <person name="Pan S."/>
            <person name="Cai Z."/>
            <person name="Liu X."/>
            <person name="Chen W."/>
            <person name="Xie M."/>
            <person name="Wang W."/>
            <person name="Hammond S."/>
            <person name="Andersen M.R."/>
            <person name="Neff N."/>
            <person name="Passarelli B."/>
            <person name="Koh W."/>
            <person name="Fan H.C."/>
            <person name="Wang J."/>
            <person name="Gui Y."/>
            <person name="Lee K.H."/>
            <person name="Betenbaugh M.J."/>
            <person name="Quake S.R."/>
            <person name="Famili I."/>
            <person name="Palsson B.O."/>
            <person name="Wang J."/>
        </authorList>
    </citation>
    <scope>NUCLEOTIDE SEQUENCE [LARGE SCALE GENOMIC DNA]</scope>
    <source>
        <strain evidence="4">CHO K1 cell line</strain>
    </source>
</reference>
<dbReference type="Pfam" id="PF25344">
    <property type="entry name" value="PH_LRR1"/>
    <property type="match status" value="1"/>
</dbReference>
<dbReference type="EMBL" id="JH002691">
    <property type="protein sequence ID" value="EGW09261.1"/>
    <property type="molecule type" value="Genomic_DNA"/>
</dbReference>
<evidence type="ECO:0000259" key="2">
    <source>
        <dbReference type="Pfam" id="PF25344"/>
    </source>
</evidence>
<keyword evidence="3" id="KW-0413">Isomerase</keyword>
<organism evidence="3 4">
    <name type="scientific">Cricetulus griseus</name>
    <name type="common">Chinese hamster</name>
    <name type="synonym">Cricetulus barabensis griseus</name>
    <dbReference type="NCBI Taxonomy" id="10029"/>
    <lineage>
        <taxon>Eukaryota</taxon>
        <taxon>Metazoa</taxon>
        <taxon>Chordata</taxon>
        <taxon>Craniata</taxon>
        <taxon>Vertebrata</taxon>
        <taxon>Euteleostomi</taxon>
        <taxon>Mammalia</taxon>
        <taxon>Eutheria</taxon>
        <taxon>Euarchontoglires</taxon>
        <taxon>Glires</taxon>
        <taxon>Rodentia</taxon>
        <taxon>Myomorpha</taxon>
        <taxon>Muroidea</taxon>
        <taxon>Cricetidae</taxon>
        <taxon>Cricetinae</taxon>
        <taxon>Cricetulus</taxon>
    </lineage>
</organism>